<evidence type="ECO:0000313" key="2">
    <source>
        <dbReference type="EMBL" id="SUA21659.1"/>
    </source>
</evidence>
<organism evidence="2">
    <name type="scientific">Neisseria gonorrhoeae</name>
    <dbReference type="NCBI Taxonomy" id="485"/>
    <lineage>
        <taxon>Bacteria</taxon>
        <taxon>Pseudomonadati</taxon>
        <taxon>Pseudomonadota</taxon>
        <taxon>Betaproteobacteria</taxon>
        <taxon>Neisseriales</taxon>
        <taxon>Neisseriaceae</taxon>
        <taxon>Neisseria</taxon>
    </lineage>
</organism>
<name>A0A378VYX3_NEIGO</name>
<sequence>MPSNTSAWYMNSLPLKFLFLPFKAAYTLFLIVLLIFGSSVLTQNYFGTGNLLEDEIKWPESVGHDAFPGKEVDDTINLQIARLSYKGLKTVFFDLTLVNESLKAKSEADLVTNLKII</sequence>
<accession>A0A378VYX3</accession>
<proteinExistence type="predicted"/>
<protein>
    <submittedName>
        <fullName evidence="2">Protein TraD</fullName>
    </submittedName>
</protein>
<keyword evidence="1" id="KW-0812">Transmembrane</keyword>
<dbReference type="AlphaFoldDB" id="A0A378VYX3"/>
<feature type="transmembrane region" description="Helical" evidence="1">
    <location>
        <begin position="20"/>
        <end position="41"/>
    </location>
</feature>
<keyword evidence="1" id="KW-1133">Transmembrane helix</keyword>
<evidence type="ECO:0000256" key="1">
    <source>
        <dbReference type="SAM" id="Phobius"/>
    </source>
</evidence>
<gene>
    <name evidence="2" type="ORF">NCTC11421_01581</name>
</gene>
<dbReference type="EMBL" id="UGRI01000001">
    <property type="protein sequence ID" value="SUA21659.1"/>
    <property type="molecule type" value="Genomic_DNA"/>
</dbReference>
<reference evidence="2" key="1">
    <citation type="submission" date="2018-06" db="EMBL/GenBank/DDBJ databases">
        <authorList>
            <consortium name="Pathogen Informatics"/>
            <person name="Doyle S."/>
        </authorList>
    </citation>
    <scope>NUCLEOTIDE SEQUENCE [LARGE SCALE GENOMIC DNA]</scope>
    <source>
        <strain evidence="2">NCTC11421</strain>
    </source>
</reference>
<keyword evidence="1" id="KW-0472">Membrane</keyword>